<dbReference type="SUPFAM" id="SSF53167">
    <property type="entry name" value="Purine and uridine phosphorylases"/>
    <property type="match status" value="1"/>
</dbReference>
<reference evidence="2 3" key="1">
    <citation type="submission" date="2015-01" db="EMBL/GenBank/DDBJ databases">
        <title>The Genome Sequence of Exophiala xenobiotica CBS118157.</title>
        <authorList>
            <consortium name="The Broad Institute Genomics Platform"/>
            <person name="Cuomo C."/>
            <person name="de Hoog S."/>
            <person name="Gorbushina A."/>
            <person name="Stielow B."/>
            <person name="Teixiera M."/>
            <person name="Abouelleil A."/>
            <person name="Chapman S.B."/>
            <person name="Priest M."/>
            <person name="Young S.K."/>
            <person name="Wortman J."/>
            <person name="Nusbaum C."/>
            <person name="Birren B."/>
        </authorList>
    </citation>
    <scope>NUCLEOTIDE SEQUENCE [LARGE SCALE GENOMIC DNA]</scope>
    <source>
        <strain evidence="2 3">CBS 118157</strain>
    </source>
</reference>
<proteinExistence type="predicted"/>
<gene>
    <name evidence="2" type="ORF">PV05_04777</name>
</gene>
<dbReference type="RefSeq" id="XP_013316677.1">
    <property type="nucleotide sequence ID" value="XM_013461223.1"/>
</dbReference>
<evidence type="ECO:0000313" key="2">
    <source>
        <dbReference type="EMBL" id="KIW56093.1"/>
    </source>
</evidence>
<accession>A0A0D2EKX6</accession>
<dbReference type="InterPro" id="IPR053137">
    <property type="entry name" value="NLR-like"/>
</dbReference>
<keyword evidence="3" id="KW-1185">Reference proteome</keyword>
<dbReference type="PANTHER" id="PTHR46082">
    <property type="entry name" value="ATP/GTP-BINDING PROTEIN-RELATED"/>
    <property type="match status" value="1"/>
</dbReference>
<protein>
    <submittedName>
        <fullName evidence="2">Uncharacterized protein</fullName>
    </submittedName>
</protein>
<evidence type="ECO:0000313" key="3">
    <source>
        <dbReference type="Proteomes" id="UP000054342"/>
    </source>
</evidence>
<dbReference type="Gene3D" id="3.40.50.1580">
    <property type="entry name" value="Nucleoside phosphorylase domain"/>
    <property type="match status" value="1"/>
</dbReference>
<sequence length="433" mass="47126">MAMSACLKCAMKRCRARVEDFTVAWICALHVELTAAREALDEEYERLDDVAHYTLGRVGRHNVAVACLPAGHLGTSSAAAVAAHMQNAFPALRYGLMVGIAGGVPSKSVDIQLGDVVISHPQGRYGGVVQYDFGKTGSGGQHFPNGSLNSPDSILLQAVAAMRSSINAGQTDIVSYLSALNQRGLFPRPGPETEKLFDPSYNHVSGDTCNSCLKDRVVDRFPMTSHDIVIHYGTIASSNQVVAELTGGGAETVQFIHESVHDYLLTTKRLHRLQRLQVDLSSNFPGASHETLKKSCETYIEIVRSEDPGSGTPSSCLESDPGTQEIKPEDTPSLKYAVRNILFHADAAAEHGVNQERFIDGFPYEQWVKVSDSLVERRTERYGLGVSPLYIFANESVPTLVSSEVRKVPLIDVKGGHYDYPLNAARAHNSKET</sequence>
<dbReference type="GO" id="GO:0009116">
    <property type="term" value="P:nucleoside metabolic process"/>
    <property type="evidence" value="ECO:0007669"/>
    <property type="project" value="InterPro"/>
</dbReference>
<dbReference type="Proteomes" id="UP000054342">
    <property type="component" value="Unassembled WGS sequence"/>
</dbReference>
<organism evidence="2 3">
    <name type="scientific">Exophiala xenobiotica</name>
    <dbReference type="NCBI Taxonomy" id="348802"/>
    <lineage>
        <taxon>Eukaryota</taxon>
        <taxon>Fungi</taxon>
        <taxon>Dikarya</taxon>
        <taxon>Ascomycota</taxon>
        <taxon>Pezizomycotina</taxon>
        <taxon>Eurotiomycetes</taxon>
        <taxon>Chaetothyriomycetidae</taxon>
        <taxon>Chaetothyriales</taxon>
        <taxon>Herpotrichiellaceae</taxon>
        <taxon>Exophiala</taxon>
    </lineage>
</organism>
<dbReference type="AlphaFoldDB" id="A0A0D2EKX6"/>
<dbReference type="GeneID" id="25326685"/>
<dbReference type="HOGENOM" id="CLU_633175_0_0_1"/>
<dbReference type="PANTHER" id="PTHR46082:SF11">
    <property type="entry name" value="AAA+ ATPASE DOMAIN-CONTAINING PROTEIN-RELATED"/>
    <property type="match status" value="1"/>
</dbReference>
<dbReference type="OrthoDB" id="194358at2759"/>
<evidence type="ECO:0000256" key="1">
    <source>
        <dbReference type="SAM" id="MobiDB-lite"/>
    </source>
</evidence>
<dbReference type="GO" id="GO:0003824">
    <property type="term" value="F:catalytic activity"/>
    <property type="evidence" value="ECO:0007669"/>
    <property type="project" value="InterPro"/>
</dbReference>
<name>A0A0D2EKX6_9EURO</name>
<dbReference type="STRING" id="348802.A0A0D2EKX6"/>
<dbReference type="InterPro" id="IPR035994">
    <property type="entry name" value="Nucleoside_phosphorylase_sf"/>
</dbReference>
<dbReference type="EMBL" id="KN847319">
    <property type="protein sequence ID" value="KIW56093.1"/>
    <property type="molecule type" value="Genomic_DNA"/>
</dbReference>
<feature type="region of interest" description="Disordered" evidence="1">
    <location>
        <begin position="305"/>
        <end position="330"/>
    </location>
</feature>